<dbReference type="InterPro" id="IPR011704">
    <property type="entry name" value="ATPase_dyneun-rel_AAA"/>
</dbReference>
<name>A0ABS4XM95_GLUPR</name>
<dbReference type="Gene3D" id="3.40.50.300">
    <property type="entry name" value="P-loop containing nucleotide triphosphate hydrolases"/>
    <property type="match status" value="1"/>
</dbReference>
<feature type="region of interest" description="Disordered" evidence="1">
    <location>
        <begin position="750"/>
        <end position="769"/>
    </location>
</feature>
<dbReference type="Proteomes" id="UP001195422">
    <property type="component" value="Unassembled WGS sequence"/>
</dbReference>
<dbReference type="PANTHER" id="PTHR37291">
    <property type="entry name" value="5-METHYLCYTOSINE-SPECIFIC RESTRICTION ENZYME B"/>
    <property type="match status" value="1"/>
</dbReference>
<dbReference type="CDD" id="cd00009">
    <property type="entry name" value="AAA"/>
    <property type="match status" value="1"/>
</dbReference>
<reference evidence="3 4" key="1">
    <citation type="submission" date="2021-03" db="EMBL/GenBank/DDBJ databases">
        <title>Sequencing the genomes of 1000 actinobacteria strains.</title>
        <authorList>
            <person name="Klenk H.-P."/>
        </authorList>
    </citation>
    <scope>NUCLEOTIDE SEQUENCE [LARGE SCALE GENOMIC DNA]</scope>
    <source>
        <strain evidence="3 4">DSM 20168</strain>
    </source>
</reference>
<dbReference type="SMART" id="SM00382">
    <property type="entry name" value="AAA"/>
    <property type="match status" value="1"/>
</dbReference>
<dbReference type="InterPro" id="IPR003593">
    <property type="entry name" value="AAA+_ATPase"/>
</dbReference>
<keyword evidence="3" id="KW-0378">Hydrolase</keyword>
<keyword evidence="4" id="KW-1185">Reference proteome</keyword>
<comment type="caution">
    <text evidence="3">The sequence shown here is derived from an EMBL/GenBank/DDBJ whole genome shotgun (WGS) entry which is preliminary data.</text>
</comment>
<dbReference type="PANTHER" id="PTHR37291:SF1">
    <property type="entry name" value="TYPE IV METHYL-DIRECTED RESTRICTION ENZYME ECOKMCRB SUBUNIT"/>
    <property type="match status" value="1"/>
</dbReference>
<dbReference type="EMBL" id="JAGIOJ010000001">
    <property type="protein sequence ID" value="MBP2397630.1"/>
    <property type="molecule type" value="Genomic_DNA"/>
</dbReference>
<organism evidence="3 4">
    <name type="scientific">Glutamicibacter protophormiae</name>
    <name type="common">Brevibacterium protophormiae</name>
    <dbReference type="NCBI Taxonomy" id="37930"/>
    <lineage>
        <taxon>Bacteria</taxon>
        <taxon>Bacillati</taxon>
        <taxon>Actinomycetota</taxon>
        <taxon>Actinomycetes</taxon>
        <taxon>Micrococcales</taxon>
        <taxon>Micrococcaceae</taxon>
        <taxon>Glutamicibacter</taxon>
    </lineage>
</organism>
<gene>
    <name evidence="3" type="ORF">JOF39_000711</name>
</gene>
<dbReference type="RefSeq" id="WP_188950200.1">
    <property type="nucleotide sequence ID" value="NZ_BMPH01000021.1"/>
</dbReference>
<feature type="domain" description="AAA+ ATPase" evidence="2">
    <location>
        <begin position="482"/>
        <end position="650"/>
    </location>
</feature>
<protein>
    <submittedName>
        <fullName evidence="3">5-methylcytosine-specific restriction protein B</fullName>
        <ecNumber evidence="3">3.1.21.-</ecNumber>
    </submittedName>
</protein>
<sequence length="769" mass="86758">MSEFSVESSISDYRNGPEPDLEAAGRLFVERGFRGEASPFWNQTTWTERNATELLHRTFDNFDGGKGDFLSKLQGQLVGAEPDVIILAAELMALVQLPLCNVKATTKRDQINTILSWLDVEFVFPEELDRGLEAGGIFNGGQGYNSRKWHHFVWLARFVQRVRKEPAEVLEKALADPVAFGALTNTVDDQFPGVRFAIEYMVWPNYYEPVISQKHRKLLIEAYAWEIGGPSGSDQIAIAKDLAAIRRTHDFKAGHHVDWYAEPFVNDWLKKTSTKAGQRAWLVRQQQGNQQLLDVWLENNEVSLQASHLGPIEAGSALPAIQSAVESGYDHVDYAERKQLAHSFHRFLTLMGPNDVVFTRRGDELFVGMIDEEAFYLSDEPARFVCRVDWQLTELSANDVDSAILQTFDETGTVVDATAALAALTVLFSDATTKDPAPEAECPSSQDRDTHGEYLRDVEEPFAASLHIERDELQEVVELLRTRRQVVFYGPPGTGKTYLAGKLAKYLATEEHADHVKVVQFHPSYAYEDFFEGYRPAAAEHGQLGFSLEPGPLRRIAAEASAEGNRDKPFFLIIDEMNRGNLAKIFGELYFLLEYRDQSINLQYSPGSTFKLPPNLFIIGTMNTSDRSIAMIDAAIRRRFAFVELHPQEGMIEGLLDRFLEANGKPSLRADLLRALNLEIEGTNRDLMIGPSYFMGKHAESDIGLERIWRYELLPLLEEHYFGRYSREEVHKRFGLTSIRRKAEQLVSRSAADDVAGDGSDFSNEQGQL</sequence>
<dbReference type="SUPFAM" id="SSF52540">
    <property type="entry name" value="P-loop containing nucleoside triphosphate hydrolases"/>
    <property type="match status" value="1"/>
</dbReference>
<feature type="compositionally biased region" description="Low complexity" evidence="1">
    <location>
        <begin position="750"/>
        <end position="761"/>
    </location>
</feature>
<dbReference type="GO" id="GO:0016787">
    <property type="term" value="F:hydrolase activity"/>
    <property type="evidence" value="ECO:0007669"/>
    <property type="project" value="UniProtKB-KW"/>
</dbReference>
<evidence type="ECO:0000313" key="4">
    <source>
        <dbReference type="Proteomes" id="UP001195422"/>
    </source>
</evidence>
<evidence type="ECO:0000313" key="3">
    <source>
        <dbReference type="EMBL" id="MBP2397630.1"/>
    </source>
</evidence>
<dbReference type="InterPro" id="IPR052934">
    <property type="entry name" value="Methyl-DNA_Rec/Restrict_Enz"/>
</dbReference>
<dbReference type="EC" id="3.1.21.-" evidence="3"/>
<evidence type="ECO:0000259" key="2">
    <source>
        <dbReference type="SMART" id="SM00382"/>
    </source>
</evidence>
<dbReference type="InterPro" id="IPR027417">
    <property type="entry name" value="P-loop_NTPase"/>
</dbReference>
<dbReference type="Pfam" id="PF07728">
    <property type="entry name" value="AAA_5"/>
    <property type="match status" value="1"/>
</dbReference>
<evidence type="ECO:0000256" key="1">
    <source>
        <dbReference type="SAM" id="MobiDB-lite"/>
    </source>
</evidence>
<proteinExistence type="predicted"/>
<accession>A0ABS4XM95</accession>